<gene>
    <name evidence="1" type="ORF">S03H2_21126</name>
</gene>
<sequence>MDFIDSQTRRLFHLQIEMRGKNLKKNLARIRPKIIQYNGDEQKFYYHSLFVIDKEGYYEKTPYYLIKKPPKDICKIYEQMKTSFTDKLNLDIEKQLDEIAEKNNTDPKKELNPDSMQPMIWEVAQLGYVKQGDIEDRMSKRMGRILTSSQFHRNVMSMRKKGFDIRIFKKIEN</sequence>
<protein>
    <submittedName>
        <fullName evidence="1">Uncharacterized protein</fullName>
    </submittedName>
</protein>
<comment type="caution">
    <text evidence="1">The sequence shown here is derived from an EMBL/GenBank/DDBJ whole genome shotgun (WGS) entry which is preliminary data.</text>
</comment>
<dbReference type="EMBL" id="BARU01011211">
    <property type="protein sequence ID" value="GAH42571.1"/>
    <property type="molecule type" value="Genomic_DNA"/>
</dbReference>
<proteinExistence type="predicted"/>
<dbReference type="AlphaFoldDB" id="X1FAA8"/>
<accession>X1FAA8</accession>
<name>X1FAA8_9ZZZZ</name>
<reference evidence="1" key="1">
    <citation type="journal article" date="2014" name="Front. Microbiol.">
        <title>High frequency of phylogenetically diverse reductive dehalogenase-homologous genes in deep subseafloor sedimentary metagenomes.</title>
        <authorList>
            <person name="Kawai M."/>
            <person name="Futagami T."/>
            <person name="Toyoda A."/>
            <person name="Takaki Y."/>
            <person name="Nishi S."/>
            <person name="Hori S."/>
            <person name="Arai W."/>
            <person name="Tsubouchi T."/>
            <person name="Morono Y."/>
            <person name="Uchiyama I."/>
            <person name="Ito T."/>
            <person name="Fujiyama A."/>
            <person name="Inagaki F."/>
            <person name="Takami H."/>
        </authorList>
    </citation>
    <scope>NUCLEOTIDE SEQUENCE</scope>
    <source>
        <strain evidence="1">Expedition CK06-06</strain>
    </source>
</reference>
<evidence type="ECO:0000313" key="1">
    <source>
        <dbReference type="EMBL" id="GAH42571.1"/>
    </source>
</evidence>
<organism evidence="1">
    <name type="scientific">marine sediment metagenome</name>
    <dbReference type="NCBI Taxonomy" id="412755"/>
    <lineage>
        <taxon>unclassified sequences</taxon>
        <taxon>metagenomes</taxon>
        <taxon>ecological metagenomes</taxon>
    </lineage>
</organism>